<dbReference type="Pfam" id="PF00196">
    <property type="entry name" value="GerE"/>
    <property type="match status" value="1"/>
</dbReference>
<dbReference type="Gene3D" id="3.40.50.300">
    <property type="entry name" value="P-loop containing nucleotide triphosphate hydrolases"/>
    <property type="match status" value="1"/>
</dbReference>
<dbReference type="PANTHER" id="PTHR16305:SF35">
    <property type="entry name" value="TRANSCRIPTIONAL ACTIVATOR DOMAIN"/>
    <property type="match status" value="1"/>
</dbReference>
<evidence type="ECO:0000256" key="1">
    <source>
        <dbReference type="ARBA" id="ARBA00022741"/>
    </source>
</evidence>
<dbReference type="PROSITE" id="PS00622">
    <property type="entry name" value="HTH_LUXR_1"/>
    <property type="match status" value="1"/>
</dbReference>
<dbReference type="Gene3D" id="1.10.10.10">
    <property type="entry name" value="Winged helix-like DNA-binding domain superfamily/Winged helix DNA-binding domain"/>
    <property type="match status" value="1"/>
</dbReference>
<name>A0ABP7V3Y1_9ACTN</name>
<comment type="caution">
    <text evidence="4">The sequence shown here is derived from an EMBL/GenBank/DDBJ whole genome shotgun (WGS) entry which is preliminary data.</text>
</comment>
<organism evidence="4 5">
    <name type="scientific">Actinomadura miaoliensis</name>
    <dbReference type="NCBI Taxonomy" id="430685"/>
    <lineage>
        <taxon>Bacteria</taxon>
        <taxon>Bacillati</taxon>
        <taxon>Actinomycetota</taxon>
        <taxon>Actinomycetes</taxon>
        <taxon>Streptosporangiales</taxon>
        <taxon>Thermomonosporaceae</taxon>
        <taxon>Actinomadura</taxon>
    </lineage>
</organism>
<dbReference type="SUPFAM" id="SSF48452">
    <property type="entry name" value="TPR-like"/>
    <property type="match status" value="1"/>
</dbReference>
<sequence>MTLGTDLAPTTTTTTLYGRDHELAALRGLLGRARTGHGGALAIVGPPGIGRTALLEAVVRQAPPRFRALGTRGIRQETAVPYAGLHRLLRPLADAARRSSPAHASRHADVLGPLLGHGGGVTAAPFTLFTAVCGLLAEAAAGRPLLCWVDDAHLLDRVSLEALTYAARRVRDDRVAMVFTVCGRDGPADVPRLAVPPLDDAASVRLLDRLTRGLIREELAEELVELAAGRPLALVELAEALTPEQLAGTAAPPRALPPGSRLRARYRRRYLGLPTGARRLVLLAVADDRLDLDTLARAADLADLDAALGSGLLRVDGQAVEVPPLVRSSVYADASPAERRWAHARLADVLDQEGQRARRGRHRAAAVDRPDDSLADELADAAASARATGQYLDASRTWQRAAELTTGLDLKADRYVSAAADAWTAGLPRRARAMLRPVLPFADTPERLGRARLLQGEIELYDGTPAIAAGILREAADRLAGADPALAATTLMKAAHAAESGGDVHSFAAIADHAAGLHAQGPVAELVFAHLVGLAATFRGRYDVASRNLAKALHLADKADDCTAVMYAAFAAMVCGDGRRARELAARAVASARCGGVPVLEPQALAILAHTELFLGRYPAATAIAQEGLHLARAAGQRNIAADHLATIALVTAFRGDRAATLGHLDGLSDTVGRHGLARPAAYGSWALACLDLADDRPADALARLRLLTGTDSAHPAVRVMAAVHLVEAAARCGRRDEARRAFELYDRWARGTRSPGRRALAHRCHALLADDEDTAVAHFAEALRLHGHCDATFELARTELLYGHRLRRDRRPREARGHLRTAVQIFDNYDAATWAERARAELRAAGEVVDGGGTVGLDRLTAQQLQIARLVAAGATNREIAARLTISPRTVDHHLRNVFSRLGIRSRVELARLLT</sequence>
<keyword evidence="5" id="KW-1185">Reference proteome</keyword>
<dbReference type="RefSeq" id="WP_344941141.1">
    <property type="nucleotide sequence ID" value="NZ_BAAAZG010000002.1"/>
</dbReference>
<feature type="domain" description="HTH luxR-type" evidence="3">
    <location>
        <begin position="854"/>
        <end position="916"/>
    </location>
</feature>
<dbReference type="PANTHER" id="PTHR16305">
    <property type="entry name" value="TESTICULAR SOLUBLE ADENYLYL CYCLASE"/>
    <property type="match status" value="1"/>
</dbReference>
<dbReference type="Pfam" id="PF13191">
    <property type="entry name" value="AAA_16"/>
    <property type="match status" value="1"/>
</dbReference>
<dbReference type="EMBL" id="BAAAZG010000002">
    <property type="protein sequence ID" value="GAA4059017.1"/>
    <property type="molecule type" value="Genomic_DNA"/>
</dbReference>
<dbReference type="Proteomes" id="UP001500683">
    <property type="component" value="Unassembled WGS sequence"/>
</dbReference>
<dbReference type="CDD" id="cd06170">
    <property type="entry name" value="LuxR_C_like"/>
    <property type="match status" value="1"/>
</dbReference>
<protein>
    <submittedName>
        <fullName evidence="4">Helix-turn-helix transcriptional regulator</fullName>
    </submittedName>
</protein>
<dbReference type="InterPro" id="IPR041664">
    <property type="entry name" value="AAA_16"/>
</dbReference>
<evidence type="ECO:0000313" key="5">
    <source>
        <dbReference type="Proteomes" id="UP001500683"/>
    </source>
</evidence>
<dbReference type="SUPFAM" id="SSF52540">
    <property type="entry name" value="P-loop containing nucleoside triphosphate hydrolases"/>
    <property type="match status" value="1"/>
</dbReference>
<dbReference type="InterPro" id="IPR011990">
    <property type="entry name" value="TPR-like_helical_dom_sf"/>
</dbReference>
<dbReference type="InterPro" id="IPR036388">
    <property type="entry name" value="WH-like_DNA-bd_sf"/>
</dbReference>
<evidence type="ECO:0000256" key="2">
    <source>
        <dbReference type="ARBA" id="ARBA00022840"/>
    </source>
</evidence>
<dbReference type="InterPro" id="IPR027417">
    <property type="entry name" value="P-loop_NTPase"/>
</dbReference>
<keyword evidence="1" id="KW-0547">Nucleotide-binding</keyword>
<reference evidence="5" key="1">
    <citation type="journal article" date="2019" name="Int. J. Syst. Evol. Microbiol.">
        <title>The Global Catalogue of Microorganisms (GCM) 10K type strain sequencing project: providing services to taxonomists for standard genome sequencing and annotation.</title>
        <authorList>
            <consortium name="The Broad Institute Genomics Platform"/>
            <consortium name="The Broad Institute Genome Sequencing Center for Infectious Disease"/>
            <person name="Wu L."/>
            <person name="Ma J."/>
        </authorList>
    </citation>
    <scope>NUCLEOTIDE SEQUENCE [LARGE SCALE GENOMIC DNA]</scope>
    <source>
        <strain evidence="5">JCM 16702</strain>
    </source>
</reference>
<proteinExistence type="predicted"/>
<dbReference type="InterPro" id="IPR000792">
    <property type="entry name" value="Tscrpt_reg_LuxR_C"/>
</dbReference>
<gene>
    <name evidence="4" type="ORF">GCM10022214_09260</name>
</gene>
<evidence type="ECO:0000313" key="4">
    <source>
        <dbReference type="EMBL" id="GAA4059017.1"/>
    </source>
</evidence>
<dbReference type="SUPFAM" id="SSF46894">
    <property type="entry name" value="C-terminal effector domain of the bipartite response regulators"/>
    <property type="match status" value="1"/>
</dbReference>
<dbReference type="PROSITE" id="PS50043">
    <property type="entry name" value="HTH_LUXR_2"/>
    <property type="match status" value="1"/>
</dbReference>
<evidence type="ECO:0000259" key="3">
    <source>
        <dbReference type="PROSITE" id="PS50043"/>
    </source>
</evidence>
<accession>A0ABP7V3Y1</accession>
<dbReference type="SMART" id="SM00421">
    <property type="entry name" value="HTH_LUXR"/>
    <property type="match status" value="1"/>
</dbReference>
<dbReference type="InterPro" id="IPR016032">
    <property type="entry name" value="Sig_transdc_resp-reg_C-effctor"/>
</dbReference>
<keyword evidence="2" id="KW-0067">ATP-binding</keyword>
<dbReference type="PRINTS" id="PR00038">
    <property type="entry name" value="HTHLUXR"/>
</dbReference>